<dbReference type="Proteomes" id="UP000809829">
    <property type="component" value="Unassembled WGS sequence"/>
</dbReference>
<evidence type="ECO:0000313" key="3">
    <source>
        <dbReference type="Proteomes" id="UP000809829"/>
    </source>
</evidence>
<keyword evidence="3" id="KW-1185">Reference proteome</keyword>
<name>A0ABS2QWU1_9BACI</name>
<accession>A0ABS2QWU1</accession>
<feature type="transmembrane region" description="Helical" evidence="1">
    <location>
        <begin position="32"/>
        <end position="50"/>
    </location>
</feature>
<feature type="transmembrane region" description="Helical" evidence="1">
    <location>
        <begin position="7"/>
        <end position="26"/>
    </location>
</feature>
<protein>
    <submittedName>
        <fullName evidence="2">Membrane protein</fullName>
    </submittedName>
</protein>
<organism evidence="2 3">
    <name type="scientific">Priestia iocasae</name>
    <dbReference type="NCBI Taxonomy" id="2291674"/>
    <lineage>
        <taxon>Bacteria</taxon>
        <taxon>Bacillati</taxon>
        <taxon>Bacillota</taxon>
        <taxon>Bacilli</taxon>
        <taxon>Bacillales</taxon>
        <taxon>Bacillaceae</taxon>
        <taxon>Priestia</taxon>
    </lineage>
</organism>
<keyword evidence="1" id="KW-0472">Membrane</keyword>
<keyword evidence="1" id="KW-1133">Transmembrane helix</keyword>
<gene>
    <name evidence="2" type="ORF">JOC83_002311</name>
</gene>
<keyword evidence="1" id="KW-0812">Transmembrane</keyword>
<evidence type="ECO:0000313" key="2">
    <source>
        <dbReference type="EMBL" id="MBM7703462.1"/>
    </source>
</evidence>
<comment type="caution">
    <text evidence="2">The sequence shown here is derived from an EMBL/GenBank/DDBJ whole genome shotgun (WGS) entry which is preliminary data.</text>
</comment>
<feature type="transmembrane region" description="Helical" evidence="1">
    <location>
        <begin position="57"/>
        <end position="74"/>
    </location>
</feature>
<proteinExistence type="predicted"/>
<reference evidence="2 3" key="1">
    <citation type="submission" date="2021-01" db="EMBL/GenBank/DDBJ databases">
        <title>Genomic Encyclopedia of Type Strains, Phase IV (KMG-IV): sequencing the most valuable type-strain genomes for metagenomic binning, comparative biology and taxonomic classification.</title>
        <authorList>
            <person name="Goeker M."/>
        </authorList>
    </citation>
    <scope>NUCLEOTIDE SEQUENCE [LARGE SCALE GENOMIC DNA]</scope>
    <source>
        <strain evidence="2 3">DSM 104297</strain>
    </source>
</reference>
<dbReference type="RefSeq" id="WP_205187350.1">
    <property type="nucleotide sequence ID" value="NZ_JAFBFC010000004.1"/>
</dbReference>
<dbReference type="EMBL" id="JAFBFC010000004">
    <property type="protein sequence ID" value="MBM7703462.1"/>
    <property type="molecule type" value="Genomic_DNA"/>
</dbReference>
<evidence type="ECO:0000256" key="1">
    <source>
        <dbReference type="SAM" id="Phobius"/>
    </source>
</evidence>
<sequence length="78" mass="9227">MVILQSRIVENVIGAIVIIIGLLSVFLGRDPYFYFIYLVLGVYFTIRTFFPNDRNKVYRYLFPVIAVSMFYLSYSHLF</sequence>